<dbReference type="GO" id="GO:0005524">
    <property type="term" value="F:ATP binding"/>
    <property type="evidence" value="ECO:0007669"/>
    <property type="project" value="InterPro"/>
</dbReference>
<dbReference type="RefSeq" id="XP_060334495.1">
    <property type="nucleotide sequence ID" value="XM_060469358.1"/>
</dbReference>
<dbReference type="GO" id="GO:0004672">
    <property type="term" value="F:protein kinase activity"/>
    <property type="evidence" value="ECO:0007669"/>
    <property type="project" value="InterPro"/>
</dbReference>
<dbReference type="InterPro" id="IPR000719">
    <property type="entry name" value="Prot_kinase_dom"/>
</dbReference>
<protein>
    <recommendedName>
        <fullName evidence="1">Protein kinase domain-containing protein</fullName>
    </recommendedName>
</protein>
<name>A0AA39NCE8_ARMTA</name>
<dbReference type="Proteomes" id="UP001175211">
    <property type="component" value="Unassembled WGS sequence"/>
</dbReference>
<gene>
    <name evidence="2" type="ORF">EV420DRAFT_1476790</name>
</gene>
<dbReference type="GeneID" id="85352906"/>
<sequence>MIRKYRYTLGIRLGRIIESDLELFSNIFVQSSFVILGYHESSPQGIPSVMAPARRKISRDNKENIAVELDLCSLSIDISADILPEENYPCSPLIDPFCHLHTLFRDSEVRSNRCGHPKDGKGLKLKLYDDKMVEIISLGQTISCARGIVSRNTCVIEATSEREGWKGKELIVKISWPAINRESEAHLVQKARDKARMMTHGKKPNWALDHLPDILLSQDFDYDADSTQMKLMAFFEKALLVEERKVEYEKRVCRVTVQERLYPLEDLKTVKEHAQVFFDILQIHKWVYDHPRIIHRDISPGNIMWRHNAKGDLCGVLNDFDLSTRLHATGPSSVQRTGTLPYMAYELLISDENGNPPQHLYRHDIESIFYVILLRCCRYDFVTTLEHVIPQRIKVPSRFDEWCTTDREPLNDKKGNFWFRDSRPIVNKGFTDFEPWLRDLYRQFMLGFAFKRLEEGGKEPFDDQTLQGQVSYPTIVNICRQFGGSNLEIHNDQLQEES</sequence>
<dbReference type="PANTHER" id="PTHR38248">
    <property type="entry name" value="FUNK1 6"/>
    <property type="match status" value="1"/>
</dbReference>
<feature type="domain" description="Protein kinase" evidence="1">
    <location>
        <begin position="130"/>
        <end position="498"/>
    </location>
</feature>
<evidence type="ECO:0000259" key="1">
    <source>
        <dbReference type="PROSITE" id="PS50011"/>
    </source>
</evidence>
<dbReference type="PROSITE" id="PS50011">
    <property type="entry name" value="PROTEIN_KINASE_DOM"/>
    <property type="match status" value="1"/>
</dbReference>
<keyword evidence="3" id="KW-1185">Reference proteome</keyword>
<comment type="caution">
    <text evidence="2">The sequence shown here is derived from an EMBL/GenBank/DDBJ whole genome shotgun (WGS) entry which is preliminary data.</text>
</comment>
<evidence type="ECO:0000313" key="2">
    <source>
        <dbReference type="EMBL" id="KAK0463029.1"/>
    </source>
</evidence>
<reference evidence="2" key="1">
    <citation type="submission" date="2023-06" db="EMBL/GenBank/DDBJ databases">
        <authorList>
            <consortium name="Lawrence Berkeley National Laboratory"/>
            <person name="Ahrendt S."/>
            <person name="Sahu N."/>
            <person name="Indic B."/>
            <person name="Wong-Bajracharya J."/>
            <person name="Merenyi Z."/>
            <person name="Ke H.-M."/>
            <person name="Monk M."/>
            <person name="Kocsube S."/>
            <person name="Drula E."/>
            <person name="Lipzen A."/>
            <person name="Balint B."/>
            <person name="Henrissat B."/>
            <person name="Andreopoulos B."/>
            <person name="Martin F.M."/>
            <person name="Harder C.B."/>
            <person name="Rigling D."/>
            <person name="Ford K.L."/>
            <person name="Foster G.D."/>
            <person name="Pangilinan J."/>
            <person name="Papanicolaou A."/>
            <person name="Barry K."/>
            <person name="LaButti K."/>
            <person name="Viragh M."/>
            <person name="Koriabine M."/>
            <person name="Yan M."/>
            <person name="Riley R."/>
            <person name="Champramary S."/>
            <person name="Plett K.L."/>
            <person name="Tsai I.J."/>
            <person name="Slot J."/>
            <person name="Sipos G."/>
            <person name="Plett J."/>
            <person name="Nagy L.G."/>
            <person name="Grigoriev I.V."/>
        </authorList>
    </citation>
    <scope>NUCLEOTIDE SEQUENCE</scope>
    <source>
        <strain evidence="2">CCBAS 213</strain>
    </source>
</reference>
<dbReference type="InterPro" id="IPR011009">
    <property type="entry name" value="Kinase-like_dom_sf"/>
</dbReference>
<dbReference type="EMBL" id="JAUEPS010000008">
    <property type="protein sequence ID" value="KAK0463029.1"/>
    <property type="molecule type" value="Genomic_DNA"/>
</dbReference>
<dbReference type="Pfam" id="PF17667">
    <property type="entry name" value="Pkinase_fungal"/>
    <property type="match status" value="1"/>
</dbReference>
<accession>A0AA39NCE8</accession>
<evidence type="ECO:0000313" key="3">
    <source>
        <dbReference type="Proteomes" id="UP001175211"/>
    </source>
</evidence>
<dbReference type="InterPro" id="IPR040976">
    <property type="entry name" value="Pkinase_fungal"/>
</dbReference>
<dbReference type="AlphaFoldDB" id="A0AA39NCE8"/>
<proteinExistence type="predicted"/>
<dbReference type="Gene3D" id="1.10.510.10">
    <property type="entry name" value="Transferase(Phosphotransferase) domain 1"/>
    <property type="match status" value="1"/>
</dbReference>
<dbReference type="PANTHER" id="PTHR38248:SF2">
    <property type="entry name" value="FUNK1 11"/>
    <property type="match status" value="1"/>
</dbReference>
<dbReference type="SUPFAM" id="SSF56112">
    <property type="entry name" value="Protein kinase-like (PK-like)"/>
    <property type="match status" value="2"/>
</dbReference>
<organism evidence="2 3">
    <name type="scientific">Armillaria tabescens</name>
    <name type="common">Ringless honey mushroom</name>
    <name type="synonym">Agaricus tabescens</name>
    <dbReference type="NCBI Taxonomy" id="1929756"/>
    <lineage>
        <taxon>Eukaryota</taxon>
        <taxon>Fungi</taxon>
        <taxon>Dikarya</taxon>
        <taxon>Basidiomycota</taxon>
        <taxon>Agaricomycotina</taxon>
        <taxon>Agaricomycetes</taxon>
        <taxon>Agaricomycetidae</taxon>
        <taxon>Agaricales</taxon>
        <taxon>Marasmiineae</taxon>
        <taxon>Physalacriaceae</taxon>
        <taxon>Desarmillaria</taxon>
    </lineage>
</organism>